<comment type="subcellular location">
    <subcellularLocation>
        <location evidence="1 11">Cell outer membrane</location>
        <topology evidence="1 11">Multi-pass membrane protein</topology>
    </subcellularLocation>
</comment>
<evidence type="ECO:0000313" key="14">
    <source>
        <dbReference type="EMBL" id="OOE40014.1"/>
    </source>
</evidence>
<dbReference type="InterPro" id="IPR039426">
    <property type="entry name" value="TonB-dep_rcpt-like"/>
</dbReference>
<evidence type="ECO:0000256" key="11">
    <source>
        <dbReference type="PROSITE-ProRule" id="PRU01360"/>
    </source>
</evidence>
<evidence type="ECO:0000256" key="8">
    <source>
        <dbReference type="ARBA" id="ARBA00023077"/>
    </source>
</evidence>
<proteinExistence type="inferred from homology"/>
<dbReference type="AlphaFoldDB" id="A0AB36JZU3"/>
<dbReference type="Proteomes" id="UP000189021">
    <property type="component" value="Unassembled WGS sequence"/>
</dbReference>
<organism evidence="14 15">
    <name type="scientific">Salinivibrio kushneri</name>
    <dbReference type="NCBI Taxonomy" id="1908198"/>
    <lineage>
        <taxon>Bacteria</taxon>
        <taxon>Pseudomonadati</taxon>
        <taxon>Pseudomonadota</taxon>
        <taxon>Gammaproteobacteria</taxon>
        <taxon>Vibrionales</taxon>
        <taxon>Vibrionaceae</taxon>
        <taxon>Salinivibrio</taxon>
    </lineage>
</organism>
<keyword evidence="4 11" id="KW-1134">Transmembrane beta strand</keyword>
<dbReference type="InterPro" id="IPR000531">
    <property type="entry name" value="Beta-barrel_TonB"/>
</dbReference>
<dbReference type="GO" id="GO:0009279">
    <property type="term" value="C:cell outer membrane"/>
    <property type="evidence" value="ECO:0007669"/>
    <property type="project" value="UniProtKB-SubCell"/>
</dbReference>
<dbReference type="InterPro" id="IPR012910">
    <property type="entry name" value="Plug_dom"/>
</dbReference>
<dbReference type="Gene3D" id="2.40.170.20">
    <property type="entry name" value="TonB-dependent receptor, beta-barrel domain"/>
    <property type="match status" value="2"/>
</dbReference>
<dbReference type="Gene3D" id="3.55.50.30">
    <property type="match status" value="1"/>
</dbReference>
<dbReference type="PANTHER" id="PTHR30069:SF41">
    <property type="entry name" value="HEME_HEMOPEXIN UTILIZATION PROTEIN C"/>
    <property type="match status" value="1"/>
</dbReference>
<evidence type="ECO:0000256" key="5">
    <source>
        <dbReference type="ARBA" id="ARBA00022496"/>
    </source>
</evidence>
<dbReference type="GO" id="GO:0015344">
    <property type="term" value="F:siderophore uptake transmembrane transporter activity"/>
    <property type="evidence" value="ECO:0007669"/>
    <property type="project" value="TreeGrafter"/>
</dbReference>
<accession>A0AB36JZU3</accession>
<evidence type="ECO:0000256" key="3">
    <source>
        <dbReference type="ARBA" id="ARBA00022448"/>
    </source>
</evidence>
<evidence type="ECO:0000256" key="1">
    <source>
        <dbReference type="ARBA" id="ARBA00004571"/>
    </source>
</evidence>
<dbReference type="SUPFAM" id="SSF56935">
    <property type="entry name" value="Porins"/>
    <property type="match status" value="1"/>
</dbReference>
<dbReference type="InterPro" id="IPR011662">
    <property type="entry name" value="Secretin/TonB_short_N"/>
</dbReference>
<dbReference type="PROSITE" id="PS52016">
    <property type="entry name" value="TONB_DEPENDENT_REC_3"/>
    <property type="match status" value="1"/>
</dbReference>
<keyword evidence="5" id="KW-0410">Iron transport</keyword>
<keyword evidence="3 11" id="KW-0813">Transport</keyword>
<keyword evidence="7" id="KW-0408">Iron</keyword>
<dbReference type="InterPro" id="IPR037066">
    <property type="entry name" value="Plug_dom_sf"/>
</dbReference>
<dbReference type="InterPro" id="IPR036942">
    <property type="entry name" value="Beta-barrel_TonB_sf"/>
</dbReference>
<evidence type="ECO:0000256" key="4">
    <source>
        <dbReference type="ARBA" id="ARBA00022452"/>
    </source>
</evidence>
<evidence type="ECO:0000256" key="9">
    <source>
        <dbReference type="ARBA" id="ARBA00023136"/>
    </source>
</evidence>
<keyword evidence="9 11" id="KW-0472">Membrane</keyword>
<evidence type="ECO:0000256" key="12">
    <source>
        <dbReference type="RuleBase" id="RU003357"/>
    </source>
</evidence>
<keyword evidence="15" id="KW-1185">Reference proteome</keyword>
<dbReference type="GO" id="GO:0044718">
    <property type="term" value="P:siderophore transmembrane transport"/>
    <property type="evidence" value="ECO:0007669"/>
    <property type="project" value="TreeGrafter"/>
</dbReference>
<dbReference type="SMART" id="SM00965">
    <property type="entry name" value="STN"/>
    <property type="match status" value="1"/>
</dbReference>
<keyword evidence="8 12" id="KW-0798">TonB box</keyword>
<keyword evidence="10 11" id="KW-0998">Cell outer membrane</keyword>
<keyword evidence="6 11" id="KW-0812">Transmembrane</keyword>
<evidence type="ECO:0000256" key="7">
    <source>
        <dbReference type="ARBA" id="ARBA00023004"/>
    </source>
</evidence>
<protein>
    <recommendedName>
        <fullName evidence="13">Secretin/TonB short N-terminal domain-containing protein</fullName>
    </recommendedName>
</protein>
<gene>
    <name evidence="14" type="ORF">BZG00_06745</name>
</gene>
<comment type="similarity">
    <text evidence="2 11 12">Belongs to the TonB-dependent receptor family.</text>
</comment>
<evidence type="ECO:0000259" key="13">
    <source>
        <dbReference type="SMART" id="SM00965"/>
    </source>
</evidence>
<dbReference type="EMBL" id="MUEK01000005">
    <property type="protein sequence ID" value="OOE40014.1"/>
    <property type="molecule type" value="Genomic_DNA"/>
</dbReference>
<evidence type="ECO:0000256" key="2">
    <source>
        <dbReference type="ARBA" id="ARBA00009810"/>
    </source>
</evidence>
<sequence>MYRLVHSLKWSRIVKLQSSILCLSLTLGVPFYSPVYAQTDTVNTYQIPAGELDAVLKAFALASGIEFHLDARLSEGFYSAGLDGQFTPEQGLNTLLTSTGLTAHRQADGSYQITDSTESLTLDTLDVSFSEGDISRDEAGKYAVYDDNRSTVYAGKKEVERYKGKDAADLLKGMPNVYSGDARNGGGIDPNIRGVQGPGRVPVLIDGTEQGLTVWRGYRGVSNRSYIDPNLIGGVQVIKGPNTVANVKTSTGGAVVVNTLSAQDILLPGKDFGGEFLIEGSNNAVAPTLGTLYTGQDYREVDGFPSTPQYPYADPSLWQPMSHNKNNNPFSGDDYAYRLALAKRGESMEWLAAYAYRYKGNYYGGKHDSGFYKSGDSKEAYMTKIDPETLALRHLPGAEIPNTSSETESVLLKSTFLFEGAQQLSLGARYTDAEYGEIMASRSGDLVDGNKMAQWPLSRVRAQAYNLDYHWSPKDPWIDLTAKLWTTYTVSDTNTRGGFPNYANNHDLLPGYSTLLRNTAASNAKDSRIGLNISNTMAFSDTLSMTAAGRYQYREQRSDDTYDANKADGWVHFPQEGTYQEFDASLQATWQPHTQWTLNAGVKFQGFDVKDDFLAARQAEGGDTLFTQQAVSPGLEASYKVRVFLSEAEIQARLDRYRESLEFFGVPESQILVDLAEEEAKLREEGKIEERTQAWLHDGNGKYSRAQNPCDPANGLLPDNYIEGTCRATNQLNTKVNMRPKTHDHEQGWSPFASVAFSPTPQDRIYYRYSQMLRFPSLFESTLSFSALNNAYTSLKPEATVNHELGYIHHFTHGDLKLAYFHHLTENVIERDDMLRFSNIDSQTLAGLELQANYDDGDWFADLNGAYMLTNKVCDESSVVTRYRPDEPEYYRNCLFGGFPGGYLESQVPPAWSTSLQLGHRFFNRQLEAGIKGAYLAKAKSDEVVQRDDTLTFDAFANYQLSRHIALEVVGTNLTDVYHIDPLVRSSVPAPGRTIKLMLKAKF</sequence>
<keyword evidence="5" id="KW-0406">Ion transport</keyword>
<dbReference type="Gene3D" id="2.170.130.10">
    <property type="entry name" value="TonB-dependent receptor, plug domain"/>
    <property type="match status" value="1"/>
</dbReference>
<reference evidence="14 15" key="1">
    <citation type="journal article" date="2017" name="Genome Announc.">
        <title>Draft Genome Sequences of Salinivibrio proteolyticus, Salinivibrio sharmensis, Salinivibrio siamensis, Salinivibrio costicola subsp. alcaliphilus, Salinivibrio costicola subsp. vallismortis, and 29 New Isolates Belonging to the Genus Salinivibrio.</title>
        <authorList>
            <person name="Lopez-Hermoso C."/>
            <person name="de la Haba R.R."/>
            <person name="Sanchez-Porro C."/>
            <person name="Bayliss S.C."/>
            <person name="Feil E.J."/>
            <person name="Ventosa A."/>
        </authorList>
    </citation>
    <scope>NUCLEOTIDE SEQUENCE [LARGE SCALE GENOMIC DNA]</scope>
    <source>
        <strain evidence="14 15">AL184</strain>
    </source>
</reference>
<evidence type="ECO:0000313" key="15">
    <source>
        <dbReference type="Proteomes" id="UP000189021"/>
    </source>
</evidence>
<feature type="domain" description="Secretin/TonB short N-terminal" evidence="13">
    <location>
        <begin position="65"/>
        <end position="116"/>
    </location>
</feature>
<name>A0AB36JZU3_9GAMM</name>
<dbReference type="PANTHER" id="PTHR30069">
    <property type="entry name" value="TONB-DEPENDENT OUTER MEMBRANE RECEPTOR"/>
    <property type="match status" value="1"/>
</dbReference>
<comment type="caution">
    <text evidence="14">The sequence shown here is derived from an EMBL/GenBank/DDBJ whole genome shotgun (WGS) entry which is preliminary data.</text>
</comment>
<evidence type="ECO:0000256" key="10">
    <source>
        <dbReference type="ARBA" id="ARBA00023237"/>
    </source>
</evidence>
<dbReference type="Pfam" id="PF07715">
    <property type="entry name" value="Plug"/>
    <property type="match status" value="1"/>
</dbReference>
<dbReference type="Pfam" id="PF00593">
    <property type="entry name" value="TonB_dep_Rec_b-barrel"/>
    <property type="match status" value="2"/>
</dbReference>
<evidence type="ECO:0000256" key="6">
    <source>
        <dbReference type="ARBA" id="ARBA00022692"/>
    </source>
</evidence>